<organism evidence="1 2">
    <name type="scientific">Streptomyces montanus</name>
    <dbReference type="NCBI Taxonomy" id="2580423"/>
    <lineage>
        <taxon>Bacteria</taxon>
        <taxon>Bacillati</taxon>
        <taxon>Actinomycetota</taxon>
        <taxon>Actinomycetes</taxon>
        <taxon>Kitasatosporales</taxon>
        <taxon>Streptomycetaceae</taxon>
        <taxon>Streptomyces</taxon>
    </lineage>
</organism>
<dbReference type="EMBL" id="VBZC01000047">
    <property type="protein sequence ID" value="TLS41943.1"/>
    <property type="molecule type" value="Genomic_DNA"/>
</dbReference>
<keyword evidence="2" id="KW-1185">Reference proteome</keyword>
<evidence type="ECO:0000313" key="1">
    <source>
        <dbReference type="EMBL" id="TLS41943.1"/>
    </source>
</evidence>
<comment type="caution">
    <text evidence="1">The sequence shown here is derived from an EMBL/GenBank/DDBJ whole genome shotgun (WGS) entry which is preliminary data.</text>
</comment>
<dbReference type="AlphaFoldDB" id="A0A5R9FM65"/>
<gene>
    <name evidence="1" type="ORF">FE633_33195</name>
</gene>
<evidence type="ECO:0000313" key="2">
    <source>
        <dbReference type="Proteomes" id="UP000305906"/>
    </source>
</evidence>
<dbReference type="RefSeq" id="WP_138048883.1">
    <property type="nucleotide sequence ID" value="NZ_VBZC01000047.1"/>
</dbReference>
<reference evidence="1 2" key="1">
    <citation type="submission" date="2019-05" db="EMBL/GenBank/DDBJ databases">
        <title>Streptomyces sp. NEAU-C151, a novel actinomycete isolated from soil.</title>
        <authorList>
            <person name="Han L."/>
            <person name="Jiang H."/>
        </authorList>
    </citation>
    <scope>NUCLEOTIDE SEQUENCE [LARGE SCALE GENOMIC DNA]</scope>
    <source>
        <strain evidence="1 2">NEAU-C151</strain>
    </source>
</reference>
<accession>A0A5R9FM65</accession>
<protein>
    <submittedName>
        <fullName evidence="1">Uncharacterized protein</fullName>
    </submittedName>
</protein>
<sequence>MIRTVGFFPEQPAQWGIKHDESIHRFVRKSGESDENEIAAYLVNGVDIFSEMGAEVDVLSADRIVIPGGASLKTDGEWVWRYDLPHYVTEYHLALPEGFLRRIRDLNYTVPQLDEDTLFTILQEVTGIDFRNQ</sequence>
<name>A0A5R9FM65_9ACTN</name>
<dbReference type="Proteomes" id="UP000305906">
    <property type="component" value="Unassembled WGS sequence"/>
</dbReference>
<proteinExistence type="predicted"/>